<dbReference type="Proteomes" id="UP001151760">
    <property type="component" value="Unassembled WGS sequence"/>
</dbReference>
<reference evidence="1" key="2">
    <citation type="submission" date="2022-01" db="EMBL/GenBank/DDBJ databases">
        <authorList>
            <person name="Yamashiro T."/>
            <person name="Shiraishi A."/>
            <person name="Satake H."/>
            <person name="Nakayama K."/>
        </authorList>
    </citation>
    <scope>NUCLEOTIDE SEQUENCE</scope>
</reference>
<gene>
    <name evidence="1" type="ORF">Tco_1045117</name>
</gene>
<name>A0ABQ5GRV2_9ASTR</name>
<proteinExistence type="predicted"/>
<organism evidence="1 2">
    <name type="scientific">Tanacetum coccineum</name>
    <dbReference type="NCBI Taxonomy" id="301880"/>
    <lineage>
        <taxon>Eukaryota</taxon>
        <taxon>Viridiplantae</taxon>
        <taxon>Streptophyta</taxon>
        <taxon>Embryophyta</taxon>
        <taxon>Tracheophyta</taxon>
        <taxon>Spermatophyta</taxon>
        <taxon>Magnoliopsida</taxon>
        <taxon>eudicotyledons</taxon>
        <taxon>Gunneridae</taxon>
        <taxon>Pentapetalae</taxon>
        <taxon>asterids</taxon>
        <taxon>campanulids</taxon>
        <taxon>Asterales</taxon>
        <taxon>Asteraceae</taxon>
        <taxon>Asteroideae</taxon>
        <taxon>Anthemideae</taxon>
        <taxon>Anthemidinae</taxon>
        <taxon>Tanacetum</taxon>
    </lineage>
</organism>
<protein>
    <submittedName>
        <fullName evidence="1">Uncharacterized protein</fullName>
    </submittedName>
</protein>
<accession>A0ABQ5GRV2</accession>
<reference evidence="1" key="1">
    <citation type="journal article" date="2022" name="Int. J. Mol. Sci.">
        <title>Draft Genome of Tanacetum Coccineum: Genomic Comparison of Closely Related Tanacetum-Family Plants.</title>
        <authorList>
            <person name="Yamashiro T."/>
            <person name="Shiraishi A."/>
            <person name="Nakayama K."/>
            <person name="Satake H."/>
        </authorList>
    </citation>
    <scope>NUCLEOTIDE SEQUENCE</scope>
</reference>
<evidence type="ECO:0000313" key="1">
    <source>
        <dbReference type="EMBL" id="GJT78392.1"/>
    </source>
</evidence>
<evidence type="ECO:0000313" key="2">
    <source>
        <dbReference type="Proteomes" id="UP001151760"/>
    </source>
</evidence>
<sequence length="114" mass="12985">MMPPALSGDAGVKNGVFIPTGEKIWRRNGICEKRKKDPYNISEERITKKYEIQIQVKGGMSGYDVSEFTGELLMITVTPIGRRKQIDRKIKDERIIFRKRRIRISSGTATTRGA</sequence>
<dbReference type="EMBL" id="BQNB010018797">
    <property type="protein sequence ID" value="GJT78392.1"/>
    <property type="molecule type" value="Genomic_DNA"/>
</dbReference>
<keyword evidence="2" id="KW-1185">Reference proteome</keyword>
<comment type="caution">
    <text evidence="1">The sequence shown here is derived from an EMBL/GenBank/DDBJ whole genome shotgun (WGS) entry which is preliminary data.</text>
</comment>